<evidence type="ECO:0000313" key="4">
    <source>
        <dbReference type="EMBL" id="PMD70762.1"/>
    </source>
</evidence>
<sequence length="153" mass="17701">MKIISVHERTNELIEQLIIIWESSVRATHSFLSDNAIENFKKSLPQIIMNVPELIVVQNEQQTYVAFMGIDKNELEMLFVSADQRGQGIGKKLITYGIENYNVNQLTVNEQNPQAVGFYQHMGFEIYKRTELDDSGNPYPTLYMKKKDTTYFA</sequence>
<dbReference type="InterPro" id="IPR000182">
    <property type="entry name" value="GNAT_dom"/>
</dbReference>
<dbReference type="InterPro" id="IPR016181">
    <property type="entry name" value="Acyl_CoA_acyltransferase"/>
</dbReference>
<protein>
    <submittedName>
        <fullName evidence="4">GNAT family N-acetyltransferase</fullName>
    </submittedName>
</protein>
<accession>A0A2N7AUF0</accession>
<keyword evidence="2" id="KW-0012">Acyltransferase</keyword>
<keyword evidence="1 4" id="KW-0808">Transferase</keyword>
<dbReference type="GO" id="GO:0016747">
    <property type="term" value="F:acyltransferase activity, transferring groups other than amino-acyl groups"/>
    <property type="evidence" value="ECO:0007669"/>
    <property type="project" value="InterPro"/>
</dbReference>
<name>A0A2N7AUF0_9LACO</name>
<feature type="domain" description="N-acetyltransferase" evidence="3">
    <location>
        <begin position="4"/>
        <end position="149"/>
    </location>
</feature>
<dbReference type="Proteomes" id="UP000235649">
    <property type="component" value="Unassembled WGS sequence"/>
</dbReference>
<dbReference type="PANTHER" id="PTHR43800:SF1">
    <property type="entry name" value="PEPTIDYL-LYSINE N-ACETYLTRANSFERASE YJAB"/>
    <property type="match status" value="1"/>
</dbReference>
<proteinExistence type="predicted"/>
<gene>
    <name evidence="4" type="ORF">CBP76_06120</name>
</gene>
<dbReference type="PROSITE" id="PS51186">
    <property type="entry name" value="GNAT"/>
    <property type="match status" value="1"/>
</dbReference>
<keyword evidence="5" id="KW-1185">Reference proteome</keyword>
<dbReference type="PANTHER" id="PTHR43800">
    <property type="entry name" value="PEPTIDYL-LYSINE N-ACETYLTRANSFERASE YJAB"/>
    <property type="match status" value="1"/>
</dbReference>
<evidence type="ECO:0000313" key="5">
    <source>
        <dbReference type="Proteomes" id="UP000235649"/>
    </source>
</evidence>
<dbReference type="OrthoDB" id="9789605at2"/>
<dbReference type="RefSeq" id="WP_102196066.1">
    <property type="nucleotide sequence ID" value="NZ_NIPR01000015.1"/>
</dbReference>
<evidence type="ECO:0000256" key="2">
    <source>
        <dbReference type="ARBA" id="ARBA00023315"/>
    </source>
</evidence>
<dbReference type="EMBL" id="NIPR01000015">
    <property type="protein sequence ID" value="PMD70762.1"/>
    <property type="molecule type" value="Genomic_DNA"/>
</dbReference>
<dbReference type="CDD" id="cd04301">
    <property type="entry name" value="NAT_SF"/>
    <property type="match status" value="1"/>
</dbReference>
<dbReference type="SUPFAM" id="SSF55729">
    <property type="entry name" value="Acyl-CoA N-acyltransferases (Nat)"/>
    <property type="match status" value="1"/>
</dbReference>
<dbReference type="AlphaFoldDB" id="A0A2N7AUF0"/>
<comment type="caution">
    <text evidence="4">The sequence shown here is derived from an EMBL/GenBank/DDBJ whole genome shotgun (WGS) entry which is preliminary data.</text>
</comment>
<evidence type="ECO:0000259" key="3">
    <source>
        <dbReference type="PROSITE" id="PS51186"/>
    </source>
</evidence>
<organism evidence="4 5">
    <name type="scientific">Companilactobacillus nuruki</name>
    <dbReference type="NCBI Taxonomy" id="1993540"/>
    <lineage>
        <taxon>Bacteria</taxon>
        <taxon>Bacillati</taxon>
        <taxon>Bacillota</taxon>
        <taxon>Bacilli</taxon>
        <taxon>Lactobacillales</taxon>
        <taxon>Lactobacillaceae</taxon>
        <taxon>Companilactobacillus</taxon>
    </lineage>
</organism>
<dbReference type="Pfam" id="PF13673">
    <property type="entry name" value="Acetyltransf_10"/>
    <property type="match status" value="1"/>
</dbReference>
<evidence type="ECO:0000256" key="1">
    <source>
        <dbReference type="ARBA" id="ARBA00022679"/>
    </source>
</evidence>
<reference evidence="4 5" key="1">
    <citation type="submission" date="2017-05" db="EMBL/GenBank/DDBJ databases">
        <title>Lactobacillus nurukis nov., sp. nov., isolated from nuruk.</title>
        <authorList>
            <person name="Kim S.-J."/>
        </authorList>
    </citation>
    <scope>NUCLEOTIDE SEQUENCE [LARGE SCALE GENOMIC DNA]</scope>
    <source>
        <strain evidence="4 5">SYF10-1a</strain>
    </source>
</reference>
<dbReference type="Gene3D" id="3.40.630.30">
    <property type="match status" value="1"/>
</dbReference>